<dbReference type="InterPro" id="IPR002583">
    <property type="entry name" value="Ribosomal_bS20"/>
</dbReference>
<proteinExistence type="inferred from homology"/>
<evidence type="ECO:0000256" key="2">
    <source>
        <dbReference type="SAM" id="MobiDB-lite"/>
    </source>
</evidence>
<dbReference type="NCBIfam" id="TIGR00029">
    <property type="entry name" value="S20"/>
    <property type="match status" value="1"/>
</dbReference>
<reference evidence="3" key="1">
    <citation type="submission" date="2021-03" db="EMBL/GenBank/DDBJ databases">
        <title>The complete chloroplast genome of Ishige okamurae.</title>
        <authorList>
            <person name="Wang X."/>
        </authorList>
    </citation>
    <scope>NUCLEOTIDE SEQUENCE</scope>
</reference>
<dbReference type="GO" id="GO:0006412">
    <property type="term" value="P:translation"/>
    <property type="evidence" value="ECO:0007669"/>
    <property type="project" value="UniProtKB-UniRule"/>
</dbReference>
<organism evidence="3">
    <name type="scientific">Ishige okamurae</name>
    <dbReference type="NCBI Taxonomy" id="233772"/>
    <lineage>
        <taxon>Eukaryota</taxon>
        <taxon>Sar</taxon>
        <taxon>Stramenopiles</taxon>
        <taxon>Ochrophyta</taxon>
        <taxon>PX clade</taxon>
        <taxon>Phaeophyceae</taxon>
        <taxon>Ectocarpales</taxon>
        <taxon>Ishigeaceae</taxon>
        <taxon>Ishige</taxon>
    </lineage>
</organism>
<dbReference type="HAMAP" id="MF_00500">
    <property type="entry name" value="Ribosomal_bS20"/>
    <property type="match status" value="1"/>
</dbReference>
<keyword evidence="1 3" id="KW-0689">Ribosomal protein</keyword>
<accession>A0A8E6D4U5</accession>
<dbReference type="GO" id="GO:0015935">
    <property type="term" value="C:small ribosomal subunit"/>
    <property type="evidence" value="ECO:0007669"/>
    <property type="project" value="TreeGrafter"/>
</dbReference>
<gene>
    <name evidence="1 3" type="primary">rps20</name>
</gene>
<protein>
    <recommendedName>
        <fullName evidence="1">Small ribosomal subunit protein bS20c</fullName>
    </recommendedName>
</protein>
<dbReference type="GO" id="GO:0009507">
    <property type="term" value="C:chloroplast"/>
    <property type="evidence" value="ECO:0007669"/>
    <property type="project" value="UniProtKB-SubCell"/>
</dbReference>
<comment type="function">
    <text evidence="1">Binds directly to 16S ribosomal RNA.</text>
</comment>
<feature type="region of interest" description="Disordered" evidence="2">
    <location>
        <begin position="73"/>
        <end position="96"/>
    </location>
</feature>
<dbReference type="GeneID" id="68216419"/>
<dbReference type="PANTHER" id="PTHR33398:SF1">
    <property type="entry name" value="SMALL RIBOSOMAL SUBUNIT PROTEIN BS20C"/>
    <property type="match status" value="1"/>
</dbReference>
<dbReference type="GO" id="GO:0070181">
    <property type="term" value="F:small ribosomal subunit rRNA binding"/>
    <property type="evidence" value="ECO:0007669"/>
    <property type="project" value="TreeGrafter"/>
</dbReference>
<dbReference type="RefSeq" id="YP_010185242.1">
    <property type="nucleotide sequence ID" value="NC_058314.1"/>
</dbReference>
<dbReference type="AlphaFoldDB" id="A0A8E6D4U5"/>
<name>A0A8E6D4U5_9PHAE</name>
<keyword evidence="3" id="KW-0150">Chloroplast</keyword>
<geneLocation type="chloroplast" evidence="3"/>
<dbReference type="EMBL" id="MW762687">
    <property type="protein sequence ID" value="QVJ99586.1"/>
    <property type="molecule type" value="Genomic_DNA"/>
</dbReference>
<keyword evidence="1" id="KW-0699">rRNA-binding</keyword>
<sequence length="96" mass="11347">MANNKSAKKRIKITRRNRAQNISYKSIIKTSIKHYQNKLKIYSEEPNLQNYLLSKEYLKKVFSNIDKATKRNVLHKNNASRKKSKLSSLLKKEHTD</sequence>
<comment type="similarity">
    <text evidence="1">Belongs to the bacterial ribosomal protein bS20 family.</text>
</comment>
<keyword evidence="1" id="KW-0694">RNA-binding</keyword>
<evidence type="ECO:0000256" key="1">
    <source>
        <dbReference type="HAMAP-Rule" id="MF_00500"/>
    </source>
</evidence>
<evidence type="ECO:0000313" key="3">
    <source>
        <dbReference type="EMBL" id="QVJ99586.1"/>
    </source>
</evidence>
<keyword evidence="3" id="KW-0934">Plastid</keyword>
<dbReference type="PANTHER" id="PTHR33398">
    <property type="entry name" value="30S RIBOSOMAL PROTEIN S20"/>
    <property type="match status" value="1"/>
</dbReference>
<comment type="subcellular location">
    <subcellularLocation>
        <location evidence="1">Plastid</location>
        <location evidence="1">Chloroplast</location>
    </subcellularLocation>
</comment>
<keyword evidence="1" id="KW-0687">Ribonucleoprotein</keyword>
<dbReference type="Pfam" id="PF01649">
    <property type="entry name" value="Ribosomal_S20p"/>
    <property type="match status" value="1"/>
</dbReference>
<dbReference type="GO" id="GO:0003735">
    <property type="term" value="F:structural constituent of ribosome"/>
    <property type="evidence" value="ECO:0007669"/>
    <property type="project" value="InterPro"/>
</dbReference>
<feature type="compositionally biased region" description="Basic residues" evidence="2">
    <location>
        <begin position="73"/>
        <end position="85"/>
    </location>
</feature>